<protein>
    <submittedName>
        <fullName evidence="2">Uncharacterized protein</fullName>
    </submittedName>
</protein>
<dbReference type="AlphaFoldDB" id="A0A812Q2D5"/>
<proteinExistence type="predicted"/>
<sequence length="311" mass="33697">MAFMQRRLPPLQRVFLNFDGKPPASESILRRSRSFAGYVPVELSEVHVELHVELGAKPFVEPVEPVSQASDAESTAEDPATFPDTDDEETVAWVEAQSGIFAPMVDDAASNGSPWLAPLAPSATTAEEHCGYMPQRDMGEHLSRSGFPNPGYVNVNVVNPGPAQTSQNAWFNRRLNAPAGGTQQVDIVLSPAQGLHMNMQKWCGGHMHADEKSMVSPQVVSALMAKEQRESTTGQKALPSTGDQVTKALCAGTIALKKARAMMPAVNLQPTVPNARPRTATVPDVNPQPTVPNVRPRRGRRIPRSSTRPEN</sequence>
<evidence type="ECO:0000256" key="1">
    <source>
        <dbReference type="SAM" id="MobiDB-lite"/>
    </source>
</evidence>
<name>A0A812Q2D5_9DINO</name>
<dbReference type="EMBL" id="CAJNDS010002197">
    <property type="protein sequence ID" value="CAE7368157.1"/>
    <property type="molecule type" value="Genomic_DNA"/>
</dbReference>
<gene>
    <name evidence="2" type="ORF">SNAT2548_LOCUS20029</name>
</gene>
<feature type="region of interest" description="Disordered" evidence="1">
    <location>
        <begin position="269"/>
        <end position="311"/>
    </location>
</feature>
<evidence type="ECO:0000313" key="3">
    <source>
        <dbReference type="Proteomes" id="UP000604046"/>
    </source>
</evidence>
<keyword evidence="3" id="KW-1185">Reference proteome</keyword>
<organism evidence="2 3">
    <name type="scientific">Symbiodinium natans</name>
    <dbReference type="NCBI Taxonomy" id="878477"/>
    <lineage>
        <taxon>Eukaryota</taxon>
        <taxon>Sar</taxon>
        <taxon>Alveolata</taxon>
        <taxon>Dinophyceae</taxon>
        <taxon>Suessiales</taxon>
        <taxon>Symbiodiniaceae</taxon>
        <taxon>Symbiodinium</taxon>
    </lineage>
</organism>
<evidence type="ECO:0000313" key="2">
    <source>
        <dbReference type="EMBL" id="CAE7368157.1"/>
    </source>
</evidence>
<reference evidence="2" key="1">
    <citation type="submission" date="2021-02" db="EMBL/GenBank/DDBJ databases">
        <authorList>
            <person name="Dougan E. K."/>
            <person name="Rhodes N."/>
            <person name="Thang M."/>
            <person name="Chan C."/>
        </authorList>
    </citation>
    <scope>NUCLEOTIDE SEQUENCE</scope>
</reference>
<feature type="region of interest" description="Disordered" evidence="1">
    <location>
        <begin position="64"/>
        <end position="85"/>
    </location>
</feature>
<dbReference type="Proteomes" id="UP000604046">
    <property type="component" value="Unassembled WGS sequence"/>
</dbReference>
<accession>A0A812Q2D5</accession>
<comment type="caution">
    <text evidence="2">The sequence shown here is derived from an EMBL/GenBank/DDBJ whole genome shotgun (WGS) entry which is preliminary data.</text>
</comment>